<gene>
    <name evidence="1" type="ORF">LCGC14_1824670</name>
</gene>
<proteinExistence type="predicted"/>
<organism evidence="1">
    <name type="scientific">marine sediment metagenome</name>
    <dbReference type="NCBI Taxonomy" id="412755"/>
    <lineage>
        <taxon>unclassified sequences</taxon>
        <taxon>metagenomes</taxon>
        <taxon>ecological metagenomes</taxon>
    </lineage>
</organism>
<sequence length="156" mass="17542">LSVVHDRTVGYKQALMEDLPLKDEDFIVQDSKTGMFEENLPVASAILNANPDVTHWIVTGINDDGAIAPLRIFEENGFPLENVLACGLGGYIMSYEEFQKSHNSYIVTKLRPFAEGEAAVQILYDYITEGKKMPKETLVPGVIVTKENYKDYEFTF</sequence>
<comment type="caution">
    <text evidence="1">The sequence shown here is derived from an EMBL/GenBank/DDBJ whole genome shotgun (WGS) entry which is preliminary data.</text>
</comment>
<reference evidence="1" key="1">
    <citation type="journal article" date="2015" name="Nature">
        <title>Complex archaea that bridge the gap between prokaryotes and eukaryotes.</title>
        <authorList>
            <person name="Spang A."/>
            <person name="Saw J.H."/>
            <person name="Jorgensen S.L."/>
            <person name="Zaremba-Niedzwiedzka K."/>
            <person name="Martijn J."/>
            <person name="Lind A.E."/>
            <person name="van Eijk R."/>
            <person name="Schleper C."/>
            <person name="Guy L."/>
            <person name="Ettema T.J."/>
        </authorList>
    </citation>
    <scope>NUCLEOTIDE SEQUENCE</scope>
</reference>
<name>A0A0F9IXI2_9ZZZZ</name>
<dbReference type="SUPFAM" id="SSF53822">
    <property type="entry name" value="Periplasmic binding protein-like I"/>
    <property type="match status" value="1"/>
</dbReference>
<feature type="non-terminal residue" evidence="1">
    <location>
        <position position="1"/>
    </location>
</feature>
<dbReference type="EMBL" id="LAZR01017930">
    <property type="protein sequence ID" value="KKL98410.1"/>
    <property type="molecule type" value="Genomic_DNA"/>
</dbReference>
<dbReference type="AlphaFoldDB" id="A0A0F9IXI2"/>
<protein>
    <recommendedName>
        <fullName evidence="2">Periplasmic binding protein domain-containing protein</fullName>
    </recommendedName>
</protein>
<dbReference type="InterPro" id="IPR028082">
    <property type="entry name" value="Peripla_BP_I"/>
</dbReference>
<dbReference type="Gene3D" id="3.40.50.2300">
    <property type="match status" value="1"/>
</dbReference>
<evidence type="ECO:0000313" key="1">
    <source>
        <dbReference type="EMBL" id="KKL98410.1"/>
    </source>
</evidence>
<evidence type="ECO:0008006" key="2">
    <source>
        <dbReference type="Google" id="ProtNLM"/>
    </source>
</evidence>
<accession>A0A0F9IXI2</accession>